<dbReference type="OrthoDB" id="8566379at2"/>
<comment type="caution">
    <text evidence="4">The sequence shown here is derived from an EMBL/GenBank/DDBJ whole genome shotgun (WGS) entry which is preliminary data.</text>
</comment>
<name>W6M053_9GAMM</name>
<feature type="transmembrane region" description="Helical" evidence="3">
    <location>
        <begin position="362"/>
        <end position="379"/>
    </location>
</feature>
<protein>
    <recommendedName>
        <fullName evidence="6">Tetratricopeptide repeat protein</fullName>
    </recommendedName>
</protein>
<dbReference type="PANTHER" id="PTHR44227">
    <property type="match status" value="1"/>
</dbReference>
<feature type="transmembrane region" description="Helical" evidence="3">
    <location>
        <begin position="228"/>
        <end position="247"/>
    </location>
</feature>
<evidence type="ECO:0008006" key="6">
    <source>
        <dbReference type="Google" id="ProtNLM"/>
    </source>
</evidence>
<dbReference type="InterPro" id="IPR011990">
    <property type="entry name" value="TPR-like_helical_dom_sf"/>
</dbReference>
<keyword evidence="3" id="KW-1133">Transmembrane helix</keyword>
<dbReference type="Proteomes" id="UP000035760">
    <property type="component" value="Unassembled WGS sequence"/>
</dbReference>
<keyword evidence="3" id="KW-0812">Transmembrane</keyword>
<evidence type="ECO:0000256" key="2">
    <source>
        <dbReference type="ARBA" id="ARBA00022803"/>
    </source>
</evidence>
<feature type="transmembrane region" description="Helical" evidence="3">
    <location>
        <begin position="204"/>
        <end position="221"/>
    </location>
</feature>
<dbReference type="STRING" id="1400863.BN873_10058"/>
<reference evidence="4" key="1">
    <citation type="submission" date="2013-07" db="EMBL/GenBank/DDBJ databases">
        <authorList>
            <person name="McIlroy S."/>
        </authorList>
    </citation>
    <scope>NUCLEOTIDE SEQUENCE [LARGE SCALE GENOMIC DNA]</scope>
    <source>
        <strain evidence="4">Run_A_D11</strain>
    </source>
</reference>
<dbReference type="PANTHER" id="PTHR44227:SF3">
    <property type="entry name" value="PROTEIN O-MANNOSYL-TRANSFERASE TMTC4"/>
    <property type="match status" value="1"/>
</dbReference>
<dbReference type="InterPro" id="IPR052346">
    <property type="entry name" value="O-mannosyl-transferase_TMTC"/>
</dbReference>
<keyword evidence="1" id="KW-0677">Repeat</keyword>
<feature type="transmembrane region" description="Helical" evidence="3">
    <location>
        <begin position="333"/>
        <end position="356"/>
    </location>
</feature>
<feature type="transmembrane region" description="Helical" evidence="3">
    <location>
        <begin position="96"/>
        <end position="114"/>
    </location>
</feature>
<evidence type="ECO:0000313" key="5">
    <source>
        <dbReference type="Proteomes" id="UP000035760"/>
    </source>
</evidence>
<feature type="transmembrane region" description="Helical" evidence="3">
    <location>
        <begin position="126"/>
        <end position="142"/>
    </location>
</feature>
<dbReference type="RefSeq" id="WP_139031614.1">
    <property type="nucleotide sequence ID" value="NZ_CBTJ020000001.1"/>
</dbReference>
<feature type="transmembrane region" description="Helical" evidence="3">
    <location>
        <begin position="148"/>
        <end position="168"/>
    </location>
</feature>
<evidence type="ECO:0000256" key="1">
    <source>
        <dbReference type="ARBA" id="ARBA00022737"/>
    </source>
</evidence>
<gene>
    <name evidence="4" type="ORF">BN873_10058</name>
</gene>
<dbReference type="Gene3D" id="1.25.40.10">
    <property type="entry name" value="Tetratricopeptide repeat domain"/>
    <property type="match status" value="1"/>
</dbReference>
<organism evidence="4 5">
    <name type="scientific">Candidatus Competibacter denitrificans Run_A_D11</name>
    <dbReference type="NCBI Taxonomy" id="1400863"/>
    <lineage>
        <taxon>Bacteria</taxon>
        <taxon>Pseudomonadati</taxon>
        <taxon>Pseudomonadota</taxon>
        <taxon>Gammaproteobacteria</taxon>
        <taxon>Candidatus Competibacteraceae</taxon>
        <taxon>Candidatus Competibacter</taxon>
    </lineage>
</organism>
<feature type="transmembrane region" description="Helical" evidence="3">
    <location>
        <begin position="307"/>
        <end position="326"/>
    </location>
</feature>
<reference evidence="4" key="2">
    <citation type="submission" date="2014-03" db="EMBL/GenBank/DDBJ databases">
        <title>Candidatus Competibacter-lineage genomes retrieved from metagenomes reveal functional metabolic diversity.</title>
        <authorList>
            <person name="McIlroy S.J."/>
            <person name="Albertsen M."/>
            <person name="Andresen E.K."/>
            <person name="Saunders A.M."/>
            <person name="Kristiansen R."/>
            <person name="Stokholm-Bjerregaard M."/>
            <person name="Nielsen K.L."/>
            <person name="Nielsen P.H."/>
        </authorList>
    </citation>
    <scope>NUCLEOTIDE SEQUENCE</scope>
    <source>
        <strain evidence="4">Run_A_D11</strain>
    </source>
</reference>
<feature type="transmembrane region" description="Helical" evidence="3">
    <location>
        <begin position="386"/>
        <end position="407"/>
    </location>
</feature>
<dbReference type="EMBL" id="CBTJ020000001">
    <property type="protein sequence ID" value="CDI00802.1"/>
    <property type="molecule type" value="Genomic_DNA"/>
</dbReference>
<accession>W6M053</accession>
<sequence length="658" mass="74650">MARKTHIVVISILLATSWILAFLIYTPGLKGPFLFDDFPNLEKIGALGPIKNWELFQAYISSGFSGPTGRPISLLSFLLNTNDWPADPEPFKQTNLLIHLLISVILFSTIRKLLVSISRSWHEANWIALIATTLWLLNPFLVSTTLYVIQRMTQLAALFSILGIWGYLQGRSWLSTRPYLGYITISFSVGLGTFLAVFSKENGVLLPLLILVIELTLAFHWKTPAPNWRWTIVFLGLPALVIIAYLATPLSHIASPIPTRNFSLLERLLTEPRILWDYLFHLFIPHIQTRGLYQDGIVVSKGFSTPWTTLTALLGLIILTIVGWLVRQRWPLVSLSILFFLAGHLLESTTIALELYFEHRNYLPAIFLFLPIGSALMALNERHKLALGTLAAIFIYGTYAIATWQGARLWGNENQLMLVWAEMNPLSPRAQSSAVQALLQMGKPSEAYVRMEQALRKIPDSSLLTSSYLSLKANLGVLNTSEFTELANRLRQQPFDAQMLRALEHLVDTLNTNAPLPEHSAIMMSLLSGLRDDLKGRVSVAHRYTYYLQALLLLDQCDGNKAYPYFKEALSHYRRVQTGLYIVSLLATRGYYQQAMDILDHLKEVLDVQPDSALDRQRDTYKQEIVRLRNILQKDMLNPSQTADKAHQCLWLQNQINH</sequence>
<keyword evidence="5" id="KW-1185">Reference proteome</keyword>
<feature type="transmembrane region" description="Helical" evidence="3">
    <location>
        <begin position="180"/>
        <end position="198"/>
    </location>
</feature>
<keyword evidence="2" id="KW-0802">TPR repeat</keyword>
<dbReference type="AlphaFoldDB" id="W6M053"/>
<dbReference type="SUPFAM" id="SSF48452">
    <property type="entry name" value="TPR-like"/>
    <property type="match status" value="1"/>
</dbReference>
<feature type="transmembrane region" description="Helical" evidence="3">
    <location>
        <begin position="7"/>
        <end position="25"/>
    </location>
</feature>
<proteinExistence type="predicted"/>
<keyword evidence="3" id="KW-0472">Membrane</keyword>
<evidence type="ECO:0000313" key="4">
    <source>
        <dbReference type="EMBL" id="CDI00802.1"/>
    </source>
</evidence>
<evidence type="ECO:0000256" key="3">
    <source>
        <dbReference type="SAM" id="Phobius"/>
    </source>
</evidence>